<proteinExistence type="inferred from homology"/>
<dbReference type="PANTHER" id="PTHR11061:SF49">
    <property type="entry name" value="23S RRNA (URACIL(1939)-C(5))-METHYLTRANSFERASE RLMD"/>
    <property type="match status" value="1"/>
</dbReference>
<keyword evidence="9" id="KW-1185">Reference proteome</keyword>
<evidence type="ECO:0000256" key="1">
    <source>
        <dbReference type="ARBA" id="ARBA00022485"/>
    </source>
</evidence>
<evidence type="ECO:0000256" key="3">
    <source>
        <dbReference type="ARBA" id="ARBA00022679"/>
    </source>
</evidence>
<feature type="binding site" evidence="6">
    <location>
        <position position="336"/>
    </location>
    <ligand>
        <name>S-adenosyl-L-methionine</name>
        <dbReference type="ChEBI" id="CHEBI:59789"/>
    </ligand>
</feature>
<dbReference type="GO" id="GO:0070041">
    <property type="term" value="F:rRNA (uridine-C5-)-methyltransferase activity"/>
    <property type="evidence" value="ECO:0007669"/>
    <property type="project" value="TreeGrafter"/>
</dbReference>
<feature type="binding site" evidence="6">
    <location>
        <position position="268"/>
    </location>
    <ligand>
        <name>S-adenosyl-L-methionine</name>
        <dbReference type="ChEBI" id="CHEBI:59789"/>
    </ligand>
</feature>
<accession>A0A927HEX4</accession>
<evidence type="ECO:0000256" key="5">
    <source>
        <dbReference type="ARBA" id="ARBA00023014"/>
    </source>
</evidence>
<evidence type="ECO:0000256" key="2">
    <source>
        <dbReference type="ARBA" id="ARBA00022603"/>
    </source>
</evidence>
<evidence type="ECO:0000313" key="8">
    <source>
        <dbReference type="EMBL" id="MBD3665257.1"/>
    </source>
</evidence>
<dbReference type="InterPro" id="IPR029063">
    <property type="entry name" value="SAM-dependent_MTases_sf"/>
</dbReference>
<dbReference type="GO" id="GO:0051539">
    <property type="term" value="F:4 iron, 4 sulfur cluster binding"/>
    <property type="evidence" value="ECO:0007669"/>
    <property type="project" value="UniProtKB-KW"/>
</dbReference>
<gene>
    <name evidence="8" type="ORF">H9Q16_15080</name>
</gene>
<evidence type="ECO:0000313" key="9">
    <source>
        <dbReference type="Proteomes" id="UP000635142"/>
    </source>
</evidence>
<feature type="active site" evidence="7">
    <location>
        <position position="362"/>
    </location>
</feature>
<dbReference type="Proteomes" id="UP000635142">
    <property type="component" value="Unassembled WGS sequence"/>
</dbReference>
<dbReference type="PROSITE" id="PS01230">
    <property type="entry name" value="TRMA_1"/>
    <property type="match status" value="1"/>
</dbReference>
<keyword evidence="1" id="KW-0004">4Fe-4S</keyword>
<dbReference type="GO" id="GO:0070475">
    <property type="term" value="P:rRNA base methylation"/>
    <property type="evidence" value="ECO:0007669"/>
    <property type="project" value="TreeGrafter"/>
</dbReference>
<dbReference type="Gene3D" id="2.40.50.140">
    <property type="entry name" value="Nucleic acid-binding proteins"/>
    <property type="match status" value="1"/>
</dbReference>
<dbReference type="CDD" id="cd02440">
    <property type="entry name" value="AdoMet_MTases"/>
    <property type="match status" value="1"/>
</dbReference>
<organism evidence="8 9">
    <name type="scientific">Sulfitobacter aestuariivivens</name>
    <dbReference type="NCBI Taxonomy" id="2766981"/>
    <lineage>
        <taxon>Bacteria</taxon>
        <taxon>Pseudomonadati</taxon>
        <taxon>Pseudomonadota</taxon>
        <taxon>Alphaproteobacteria</taxon>
        <taxon>Rhodobacterales</taxon>
        <taxon>Roseobacteraceae</taxon>
        <taxon>Sulfitobacter</taxon>
    </lineage>
</organism>
<dbReference type="Pfam" id="PF05958">
    <property type="entry name" value="tRNA_U5-meth_tr"/>
    <property type="match status" value="1"/>
</dbReference>
<keyword evidence="1" id="KW-0479">Metal-binding</keyword>
<dbReference type="InterPro" id="IPR012340">
    <property type="entry name" value="NA-bd_OB-fold"/>
</dbReference>
<dbReference type="AlphaFoldDB" id="A0A927HEX4"/>
<dbReference type="RefSeq" id="WP_191076245.1">
    <property type="nucleotide sequence ID" value="NZ_JACTAG010000002.1"/>
</dbReference>
<keyword evidence="1" id="KW-0408">Iron</keyword>
<evidence type="ECO:0000256" key="7">
    <source>
        <dbReference type="PROSITE-ProRule" id="PRU10015"/>
    </source>
</evidence>
<evidence type="ECO:0000256" key="6">
    <source>
        <dbReference type="PROSITE-ProRule" id="PRU01024"/>
    </source>
</evidence>
<comment type="caution">
    <text evidence="8">The sequence shown here is derived from an EMBL/GenBank/DDBJ whole genome shotgun (WGS) entry which is preliminary data.</text>
</comment>
<keyword evidence="2 6" id="KW-0489">Methyltransferase</keyword>
<protein>
    <submittedName>
        <fullName evidence="8">Class I SAM-dependent RNA methyltransferase</fullName>
    </submittedName>
</protein>
<dbReference type="Gene3D" id="2.40.50.1070">
    <property type="match status" value="1"/>
</dbReference>
<dbReference type="InterPro" id="IPR030390">
    <property type="entry name" value="MeTrfase_TrmA_AS"/>
</dbReference>
<dbReference type="PROSITE" id="PS51687">
    <property type="entry name" value="SAM_MT_RNA_M5U"/>
    <property type="match status" value="1"/>
</dbReference>
<keyword evidence="5" id="KW-0411">Iron-sulfur</keyword>
<name>A0A927HEX4_9RHOB</name>
<dbReference type="EMBL" id="JACTAG010000002">
    <property type="protein sequence ID" value="MBD3665257.1"/>
    <property type="molecule type" value="Genomic_DNA"/>
</dbReference>
<keyword evidence="3 6" id="KW-0808">Transferase</keyword>
<feature type="binding site" evidence="6">
    <location>
        <position position="241"/>
    </location>
    <ligand>
        <name>S-adenosyl-L-methionine</name>
        <dbReference type="ChEBI" id="CHEBI:59789"/>
    </ligand>
</feature>
<comment type="similarity">
    <text evidence="6">Belongs to the class I-like SAM-binding methyltransferase superfamily. RNA M5U methyltransferase family.</text>
</comment>
<dbReference type="InterPro" id="IPR010280">
    <property type="entry name" value="U5_MeTrfase_fam"/>
</dbReference>
<dbReference type="PANTHER" id="PTHR11061">
    <property type="entry name" value="RNA M5U METHYLTRANSFERASE"/>
    <property type="match status" value="1"/>
</dbReference>
<sequence>MSEHQILRMGHLGDGIAHGPVFAPMTLPGEHVSGTLTGQTLSDIRVLHPSDQRVSPPCRHFNSCGGCQLQHAADGFVAEWKVDVVRSALKSLGLETEFRPIITSPAQSRRRATFAARRTKKGAMAGFRARGSDVVIEVPECQLLTTEVRHGLVVAKALALAGASRKSALAVSVTASDHGLDVVVEGGKPIDGPLRQTLAHLAETHSLARLTWGDESVTMRAPPAQMFGLVQVIPPPGAFLQATKDGEAALRAAVQDAVGEADHIIDLFAGCGTFSLPLAATASVHAVEGDVAMTEALEQGWRMTSGLKPLTVEARDLFRRPMLIDEMTRAQAIVLDPPRAGAEAQVAEICKSGVPRIAYVSCNPPTFARDVRVLVDAGYVLDWVQVVDQFRWSSHIELAARLSRTG</sequence>
<keyword evidence="4 6" id="KW-0949">S-adenosyl-L-methionine</keyword>
<reference evidence="8" key="1">
    <citation type="submission" date="2020-08" db="EMBL/GenBank/DDBJ databases">
        <title>Sulfitobacter aestuariivivens sp. nov., isolated from a tidal flat.</title>
        <authorList>
            <person name="Park S."/>
            <person name="Yoon J.-H."/>
        </authorList>
    </citation>
    <scope>NUCLEOTIDE SEQUENCE</scope>
    <source>
        <strain evidence="8">TSTF-M16</strain>
    </source>
</reference>
<feature type="binding site" evidence="6">
    <location>
        <position position="288"/>
    </location>
    <ligand>
        <name>S-adenosyl-L-methionine</name>
        <dbReference type="ChEBI" id="CHEBI:59789"/>
    </ligand>
</feature>
<feature type="active site" description="Nucleophile" evidence="6">
    <location>
        <position position="362"/>
    </location>
</feature>
<evidence type="ECO:0000256" key="4">
    <source>
        <dbReference type="ARBA" id="ARBA00022691"/>
    </source>
</evidence>
<dbReference type="Gene3D" id="3.40.50.150">
    <property type="entry name" value="Vaccinia Virus protein VP39"/>
    <property type="match status" value="1"/>
</dbReference>
<dbReference type="SUPFAM" id="SSF53335">
    <property type="entry name" value="S-adenosyl-L-methionine-dependent methyltransferases"/>
    <property type="match status" value="1"/>
</dbReference>